<dbReference type="GO" id="GO:0016020">
    <property type="term" value="C:membrane"/>
    <property type="evidence" value="ECO:0007669"/>
    <property type="project" value="UniProtKB-SubCell"/>
</dbReference>
<evidence type="ECO:0000256" key="2">
    <source>
        <dbReference type="ARBA" id="ARBA00022448"/>
    </source>
</evidence>
<evidence type="ECO:0000313" key="7">
    <source>
        <dbReference type="EMBL" id="NVM94296.1"/>
    </source>
</evidence>
<evidence type="ECO:0000256" key="4">
    <source>
        <dbReference type="ARBA" id="ARBA00022989"/>
    </source>
</evidence>
<accession>A0A7Y7IF17</accession>
<gene>
    <name evidence="7" type="ORF">G6034_05115</name>
</gene>
<dbReference type="GO" id="GO:0022857">
    <property type="term" value="F:transmembrane transporter activity"/>
    <property type="evidence" value="ECO:0007669"/>
    <property type="project" value="TreeGrafter"/>
</dbReference>
<evidence type="ECO:0000256" key="1">
    <source>
        <dbReference type="ARBA" id="ARBA00004141"/>
    </source>
</evidence>
<feature type="transmembrane region" description="Helical" evidence="6">
    <location>
        <begin position="22"/>
        <end position="39"/>
    </location>
</feature>
<dbReference type="AlphaFoldDB" id="A0A7Y7IF17"/>
<evidence type="ECO:0000256" key="6">
    <source>
        <dbReference type="SAM" id="Phobius"/>
    </source>
</evidence>
<feature type="transmembrane region" description="Helical" evidence="6">
    <location>
        <begin position="51"/>
        <end position="75"/>
    </location>
</feature>
<dbReference type="EMBL" id="JAAMFM010000004">
    <property type="protein sequence ID" value="NVM94296.1"/>
    <property type="molecule type" value="Genomic_DNA"/>
</dbReference>
<evidence type="ECO:0000256" key="5">
    <source>
        <dbReference type="ARBA" id="ARBA00023136"/>
    </source>
</evidence>
<keyword evidence="5 6" id="KW-0472">Membrane</keyword>
<comment type="caution">
    <text evidence="7">The sequence shown here is derived from an EMBL/GenBank/DDBJ whole genome shotgun (WGS) entry which is preliminary data.</text>
</comment>
<dbReference type="PANTHER" id="PTHR43791">
    <property type="entry name" value="PERMEASE-RELATED"/>
    <property type="match status" value="1"/>
</dbReference>
<sequence length="114" mass="12302">MTTTNRPTTSDAAMRKLVVRKVSRRLLPFLGILYLINYLDRTNVAFAAPHGMNAALGLTVGTFGLASGLFFIGYLGSGQFRGRLWAEAFMAANKPSVSKRRWSGGSVTGSMALT</sequence>
<protein>
    <submittedName>
        <fullName evidence="7">MFS transporter</fullName>
    </submittedName>
</protein>
<keyword evidence="2" id="KW-0813">Transport</keyword>
<comment type="subcellular location">
    <subcellularLocation>
        <location evidence="1">Membrane</location>
        <topology evidence="1">Multi-pass membrane protein</topology>
    </subcellularLocation>
</comment>
<evidence type="ECO:0000256" key="3">
    <source>
        <dbReference type="ARBA" id="ARBA00022692"/>
    </source>
</evidence>
<proteinExistence type="predicted"/>
<dbReference type="InterPro" id="IPR036259">
    <property type="entry name" value="MFS_trans_sf"/>
</dbReference>
<evidence type="ECO:0000313" key="8">
    <source>
        <dbReference type="Proteomes" id="UP000543556"/>
    </source>
</evidence>
<organism evidence="7 8">
    <name type="scientific">Arthrobacter wenxiniae</name>
    <dbReference type="NCBI Taxonomy" id="2713570"/>
    <lineage>
        <taxon>Bacteria</taxon>
        <taxon>Bacillati</taxon>
        <taxon>Actinomycetota</taxon>
        <taxon>Actinomycetes</taxon>
        <taxon>Micrococcales</taxon>
        <taxon>Micrococcaceae</taxon>
        <taxon>Arthrobacter</taxon>
    </lineage>
</organism>
<dbReference type="SUPFAM" id="SSF103473">
    <property type="entry name" value="MFS general substrate transporter"/>
    <property type="match status" value="1"/>
</dbReference>
<dbReference type="PANTHER" id="PTHR43791:SF36">
    <property type="entry name" value="TRANSPORTER, PUTATIVE (AFU_ORTHOLOGUE AFUA_6G08340)-RELATED"/>
    <property type="match status" value="1"/>
</dbReference>
<keyword evidence="3 6" id="KW-0812">Transmembrane</keyword>
<dbReference type="Gene3D" id="1.20.1250.20">
    <property type="entry name" value="MFS general substrate transporter like domains"/>
    <property type="match status" value="1"/>
</dbReference>
<dbReference type="RefSeq" id="WP_176634009.1">
    <property type="nucleotide sequence ID" value="NZ_JAAMFM010000004.1"/>
</dbReference>
<name>A0A7Y7IF17_9MICC</name>
<reference evidence="7 8" key="1">
    <citation type="submission" date="2020-02" db="EMBL/GenBank/DDBJ databases">
        <title>Genome sequence of strain AETb3-4.</title>
        <authorList>
            <person name="Gao J."/>
            <person name="Zhang X."/>
        </authorList>
    </citation>
    <scope>NUCLEOTIDE SEQUENCE [LARGE SCALE GENOMIC DNA]</scope>
    <source>
        <strain evidence="7 8">AETb3-4</strain>
    </source>
</reference>
<keyword evidence="4 6" id="KW-1133">Transmembrane helix</keyword>
<keyword evidence="8" id="KW-1185">Reference proteome</keyword>
<dbReference type="Proteomes" id="UP000543556">
    <property type="component" value="Unassembled WGS sequence"/>
</dbReference>